<organism evidence="1 2">
    <name type="scientific">Lacticaseibacillus suilingensis</name>
    <dbReference type="NCBI Taxonomy" id="2799577"/>
    <lineage>
        <taxon>Bacteria</taxon>
        <taxon>Bacillati</taxon>
        <taxon>Bacillota</taxon>
        <taxon>Bacilli</taxon>
        <taxon>Lactobacillales</taxon>
        <taxon>Lactobacillaceae</taxon>
        <taxon>Lacticaseibacillus</taxon>
    </lineage>
</organism>
<dbReference type="RefSeq" id="WP_125580161.1">
    <property type="nucleotide sequence ID" value="NZ_BOLV01000001.1"/>
</dbReference>
<gene>
    <name evidence="1" type="ORF">ACFQ41_02550</name>
</gene>
<dbReference type="EMBL" id="JBHTOA010000016">
    <property type="protein sequence ID" value="MFD1398184.1"/>
    <property type="molecule type" value="Genomic_DNA"/>
</dbReference>
<proteinExistence type="predicted"/>
<dbReference type="Proteomes" id="UP001597199">
    <property type="component" value="Unassembled WGS sequence"/>
</dbReference>
<comment type="caution">
    <text evidence="1">The sequence shown here is derived from an EMBL/GenBank/DDBJ whole genome shotgun (WGS) entry which is preliminary data.</text>
</comment>
<protein>
    <submittedName>
        <fullName evidence="1">Uncharacterized protein</fullName>
    </submittedName>
</protein>
<sequence length="79" mass="9177">MKLNQTNVITAQLEQISYPQIIARDEHGRAFMVETNQKQRDDPAFWEVISAILKAQLWVPVSTRLHELFDTDWLLPAEA</sequence>
<keyword evidence="2" id="KW-1185">Reference proteome</keyword>
<reference evidence="2" key="1">
    <citation type="journal article" date="2019" name="Int. J. Syst. Evol. Microbiol.">
        <title>The Global Catalogue of Microorganisms (GCM) 10K type strain sequencing project: providing services to taxonomists for standard genome sequencing and annotation.</title>
        <authorList>
            <consortium name="The Broad Institute Genomics Platform"/>
            <consortium name="The Broad Institute Genome Sequencing Center for Infectious Disease"/>
            <person name="Wu L."/>
            <person name="Ma J."/>
        </authorList>
    </citation>
    <scope>NUCLEOTIDE SEQUENCE [LARGE SCALE GENOMIC DNA]</scope>
    <source>
        <strain evidence="2">CCM 9110</strain>
    </source>
</reference>
<accession>A0ABW4BCY3</accession>
<name>A0ABW4BCY3_9LACO</name>
<evidence type="ECO:0000313" key="2">
    <source>
        <dbReference type="Proteomes" id="UP001597199"/>
    </source>
</evidence>
<evidence type="ECO:0000313" key="1">
    <source>
        <dbReference type="EMBL" id="MFD1398184.1"/>
    </source>
</evidence>